<reference evidence="6" key="1">
    <citation type="journal article" date="2022" name="Toxins">
        <title>Genomic Analysis of Sphingopyxis sp. USTB-05 for Biodegrading Cyanobacterial Hepatotoxins.</title>
        <authorList>
            <person name="Liu C."/>
            <person name="Xu Q."/>
            <person name="Zhao Z."/>
            <person name="Zhang H."/>
            <person name="Liu X."/>
            <person name="Yin C."/>
            <person name="Liu Y."/>
            <person name="Yan H."/>
        </authorList>
    </citation>
    <scope>NUCLEOTIDE SEQUENCE</scope>
    <source>
        <strain evidence="6">NBD5</strain>
    </source>
</reference>
<proteinExistence type="predicted"/>
<dbReference type="EMBL" id="CP084930">
    <property type="protein sequence ID" value="USI74381.1"/>
    <property type="molecule type" value="Genomic_DNA"/>
</dbReference>
<dbReference type="SUPFAM" id="SSF48498">
    <property type="entry name" value="Tetracyclin repressor-like, C-terminal domain"/>
    <property type="match status" value="1"/>
</dbReference>
<dbReference type="Pfam" id="PF13305">
    <property type="entry name" value="TetR_C_33"/>
    <property type="match status" value="1"/>
</dbReference>
<keyword evidence="7" id="KW-1185">Reference proteome</keyword>
<dbReference type="Gene3D" id="1.10.357.10">
    <property type="entry name" value="Tetracycline Repressor, domain 2"/>
    <property type="match status" value="1"/>
</dbReference>
<evidence type="ECO:0000256" key="3">
    <source>
        <dbReference type="ARBA" id="ARBA00023163"/>
    </source>
</evidence>
<dbReference type="RefSeq" id="WP_252168184.1">
    <property type="nucleotide sequence ID" value="NZ_CP084930.1"/>
</dbReference>
<evidence type="ECO:0000256" key="2">
    <source>
        <dbReference type="ARBA" id="ARBA00023125"/>
    </source>
</evidence>
<keyword evidence="3" id="KW-0804">Transcription</keyword>
<feature type="DNA-binding region" description="H-T-H motif" evidence="4">
    <location>
        <begin position="34"/>
        <end position="53"/>
    </location>
</feature>
<evidence type="ECO:0000259" key="5">
    <source>
        <dbReference type="PROSITE" id="PS50977"/>
    </source>
</evidence>
<dbReference type="PANTHER" id="PTHR30055:SF234">
    <property type="entry name" value="HTH-TYPE TRANSCRIPTIONAL REGULATOR BETI"/>
    <property type="match status" value="1"/>
</dbReference>
<dbReference type="InterPro" id="IPR025996">
    <property type="entry name" value="MT1864/Rv1816-like_C"/>
</dbReference>
<protein>
    <submittedName>
        <fullName evidence="6">TetR/AcrR family transcriptional regulator</fullName>
    </submittedName>
</protein>
<organism evidence="6 7">
    <name type="scientific">Sphingomonas morindae</name>
    <dbReference type="NCBI Taxonomy" id="1541170"/>
    <lineage>
        <taxon>Bacteria</taxon>
        <taxon>Pseudomonadati</taxon>
        <taxon>Pseudomonadota</taxon>
        <taxon>Alphaproteobacteria</taxon>
        <taxon>Sphingomonadales</taxon>
        <taxon>Sphingomonadaceae</taxon>
        <taxon>Sphingomonas</taxon>
    </lineage>
</organism>
<evidence type="ECO:0000256" key="1">
    <source>
        <dbReference type="ARBA" id="ARBA00023015"/>
    </source>
</evidence>
<dbReference type="PANTHER" id="PTHR30055">
    <property type="entry name" value="HTH-TYPE TRANSCRIPTIONAL REGULATOR RUTR"/>
    <property type="match status" value="1"/>
</dbReference>
<keyword evidence="1" id="KW-0805">Transcription regulation</keyword>
<dbReference type="InterPro" id="IPR036271">
    <property type="entry name" value="Tet_transcr_reg_TetR-rel_C_sf"/>
</dbReference>
<evidence type="ECO:0000313" key="7">
    <source>
        <dbReference type="Proteomes" id="UP001056937"/>
    </source>
</evidence>
<dbReference type="SUPFAM" id="SSF46689">
    <property type="entry name" value="Homeodomain-like"/>
    <property type="match status" value="1"/>
</dbReference>
<dbReference type="InterPro" id="IPR001647">
    <property type="entry name" value="HTH_TetR"/>
</dbReference>
<accession>A0ABY4XCC7</accession>
<sequence>MPSPLSPGRIAEVRAAIVAVAEHQAVALGLERVSMHGIARALGWSATALYRYFDNKDAILAAARAAAANRLSSRLEAALAGPGDIWARSRAVGQAYIAFARAEPDAYKLLFALSQPASDDYPDLAAATARARANLTRYVERLVAEGGVEADADLLAHVFWAGLHGLVSLEMAGALTAESPAFEAIRHEMVARLLRGGRKLGDGG</sequence>
<dbReference type="Proteomes" id="UP001056937">
    <property type="component" value="Chromosome 1"/>
</dbReference>
<keyword evidence="2 4" id="KW-0238">DNA-binding</keyword>
<evidence type="ECO:0000313" key="6">
    <source>
        <dbReference type="EMBL" id="USI74381.1"/>
    </source>
</evidence>
<evidence type="ECO:0000256" key="4">
    <source>
        <dbReference type="PROSITE-ProRule" id="PRU00335"/>
    </source>
</evidence>
<gene>
    <name evidence="6" type="ORF">LHA26_08010</name>
</gene>
<dbReference type="InterPro" id="IPR009057">
    <property type="entry name" value="Homeodomain-like_sf"/>
</dbReference>
<name>A0ABY4XCC7_9SPHN</name>
<dbReference type="PROSITE" id="PS50977">
    <property type="entry name" value="HTH_TETR_2"/>
    <property type="match status" value="1"/>
</dbReference>
<dbReference type="InterPro" id="IPR050109">
    <property type="entry name" value="HTH-type_TetR-like_transc_reg"/>
</dbReference>
<feature type="domain" description="HTH tetR-type" evidence="5">
    <location>
        <begin position="11"/>
        <end position="71"/>
    </location>
</feature>
<dbReference type="Pfam" id="PF00440">
    <property type="entry name" value="TetR_N"/>
    <property type="match status" value="1"/>
</dbReference>